<dbReference type="EMBL" id="CAFBNN010000029">
    <property type="protein sequence ID" value="CAB4948714.1"/>
    <property type="molecule type" value="Genomic_DNA"/>
</dbReference>
<name>A0A6J6MGE5_9ZZZZ</name>
<gene>
    <name evidence="1" type="ORF">UFOPK2355_00191</name>
    <name evidence="2" type="ORF">UFOPK3797_00376</name>
</gene>
<sequence>MTYRVTRVGTPSFRSVPGVLPEAVESLVISSKSSAIWNAIPIFSPNLVSISTTSGFAPDKRAPNLALVAINEPVLSDTTFK</sequence>
<organism evidence="1">
    <name type="scientific">freshwater metagenome</name>
    <dbReference type="NCBI Taxonomy" id="449393"/>
    <lineage>
        <taxon>unclassified sequences</taxon>
        <taxon>metagenomes</taxon>
        <taxon>ecological metagenomes</taxon>
    </lineage>
</organism>
<dbReference type="AlphaFoldDB" id="A0A6J6MGE5"/>
<evidence type="ECO:0000313" key="1">
    <source>
        <dbReference type="EMBL" id="CAB4673280.1"/>
    </source>
</evidence>
<accession>A0A6J6MGE5</accession>
<proteinExistence type="predicted"/>
<protein>
    <submittedName>
        <fullName evidence="1">Unannotated protein</fullName>
    </submittedName>
</protein>
<reference evidence="1" key="1">
    <citation type="submission" date="2020-05" db="EMBL/GenBank/DDBJ databases">
        <authorList>
            <person name="Chiriac C."/>
            <person name="Salcher M."/>
            <person name="Ghai R."/>
            <person name="Kavagutti S V."/>
        </authorList>
    </citation>
    <scope>NUCLEOTIDE SEQUENCE</scope>
</reference>
<dbReference type="EMBL" id="CAEZXF010000027">
    <property type="protein sequence ID" value="CAB4673280.1"/>
    <property type="molecule type" value="Genomic_DNA"/>
</dbReference>
<evidence type="ECO:0000313" key="2">
    <source>
        <dbReference type="EMBL" id="CAB4948714.1"/>
    </source>
</evidence>